<keyword evidence="4" id="KW-1185">Reference proteome</keyword>
<accession>A0A495VCD7</accession>
<organism evidence="3 4">
    <name type="scientific">Thiocapsa rosea</name>
    <dbReference type="NCBI Taxonomy" id="69360"/>
    <lineage>
        <taxon>Bacteria</taxon>
        <taxon>Pseudomonadati</taxon>
        <taxon>Pseudomonadota</taxon>
        <taxon>Gammaproteobacteria</taxon>
        <taxon>Chromatiales</taxon>
        <taxon>Chromatiaceae</taxon>
        <taxon>Thiocapsa</taxon>
    </lineage>
</organism>
<dbReference type="GO" id="GO:0045454">
    <property type="term" value="P:cell redox homeostasis"/>
    <property type="evidence" value="ECO:0007669"/>
    <property type="project" value="TreeGrafter"/>
</dbReference>
<evidence type="ECO:0000256" key="1">
    <source>
        <dbReference type="SAM" id="MobiDB-lite"/>
    </source>
</evidence>
<sequence length="126" mass="13184">MPDSIAGSGAPTALPPAPRATEITADGRPVLVELGSGSCASCVAMHRVLDELEASHGDHLQLVSINILEQPELVRQWKVMAIPTQVFLDGSGREFGRHIGFLSADAIRERFAAAGLPLDAAAGDDS</sequence>
<dbReference type="AlphaFoldDB" id="A0A495VCD7"/>
<name>A0A495VCD7_9GAMM</name>
<evidence type="ECO:0000313" key="3">
    <source>
        <dbReference type="EMBL" id="RKT47002.1"/>
    </source>
</evidence>
<dbReference type="CDD" id="cd02947">
    <property type="entry name" value="TRX_family"/>
    <property type="match status" value="1"/>
</dbReference>
<dbReference type="InterPro" id="IPR036249">
    <property type="entry name" value="Thioredoxin-like_sf"/>
</dbReference>
<dbReference type="EMBL" id="RBXL01000001">
    <property type="protein sequence ID" value="RKT47002.1"/>
    <property type="molecule type" value="Genomic_DNA"/>
</dbReference>
<dbReference type="Gene3D" id="3.40.30.10">
    <property type="entry name" value="Glutaredoxin"/>
    <property type="match status" value="1"/>
</dbReference>
<dbReference type="InterPro" id="IPR013766">
    <property type="entry name" value="Thioredoxin_domain"/>
</dbReference>
<dbReference type="GO" id="GO:0015035">
    <property type="term" value="F:protein-disulfide reductase activity"/>
    <property type="evidence" value="ECO:0007669"/>
    <property type="project" value="TreeGrafter"/>
</dbReference>
<proteinExistence type="predicted"/>
<dbReference type="PANTHER" id="PTHR45663:SF11">
    <property type="entry name" value="GEO12009P1"/>
    <property type="match status" value="1"/>
</dbReference>
<dbReference type="PANTHER" id="PTHR45663">
    <property type="entry name" value="GEO12009P1"/>
    <property type="match status" value="1"/>
</dbReference>
<comment type="caution">
    <text evidence="3">The sequence shown here is derived from an EMBL/GenBank/DDBJ whole genome shotgun (WGS) entry which is preliminary data.</text>
</comment>
<dbReference type="Proteomes" id="UP000274556">
    <property type="component" value="Unassembled WGS sequence"/>
</dbReference>
<feature type="region of interest" description="Disordered" evidence="1">
    <location>
        <begin position="1"/>
        <end position="20"/>
    </location>
</feature>
<dbReference type="SUPFAM" id="SSF52833">
    <property type="entry name" value="Thioredoxin-like"/>
    <property type="match status" value="1"/>
</dbReference>
<dbReference type="GO" id="GO:0005829">
    <property type="term" value="C:cytosol"/>
    <property type="evidence" value="ECO:0007669"/>
    <property type="project" value="TreeGrafter"/>
</dbReference>
<dbReference type="PROSITE" id="PS51352">
    <property type="entry name" value="THIOREDOXIN_2"/>
    <property type="match status" value="1"/>
</dbReference>
<evidence type="ECO:0000313" key="4">
    <source>
        <dbReference type="Proteomes" id="UP000274556"/>
    </source>
</evidence>
<evidence type="ECO:0000259" key="2">
    <source>
        <dbReference type="PROSITE" id="PS51352"/>
    </source>
</evidence>
<reference evidence="3 4" key="1">
    <citation type="submission" date="2018-10" db="EMBL/GenBank/DDBJ databases">
        <title>Genomic Encyclopedia of Archaeal and Bacterial Type Strains, Phase II (KMG-II): from individual species to whole genera.</title>
        <authorList>
            <person name="Goeker M."/>
        </authorList>
    </citation>
    <scope>NUCLEOTIDE SEQUENCE [LARGE SCALE GENOMIC DNA]</scope>
    <source>
        <strain evidence="3 4">DSM 235</strain>
    </source>
</reference>
<feature type="domain" description="Thioredoxin" evidence="2">
    <location>
        <begin position="11"/>
        <end position="116"/>
    </location>
</feature>
<dbReference type="RefSeq" id="WP_170164859.1">
    <property type="nucleotide sequence ID" value="NZ_RBXL01000001.1"/>
</dbReference>
<protein>
    <submittedName>
        <fullName evidence="3">Thioredoxin 1</fullName>
    </submittedName>
</protein>
<dbReference type="Pfam" id="PF00085">
    <property type="entry name" value="Thioredoxin"/>
    <property type="match status" value="1"/>
</dbReference>
<gene>
    <name evidence="3" type="ORF">BDD21_4548</name>
</gene>